<keyword evidence="3" id="KW-1185">Reference proteome</keyword>
<dbReference type="OrthoDB" id="5896947at2"/>
<keyword evidence="1" id="KW-0812">Transmembrane</keyword>
<keyword evidence="1" id="KW-1133">Transmembrane helix</keyword>
<dbReference type="RefSeq" id="WP_124935544.1">
    <property type="nucleotide sequence ID" value="NZ_RJVQ01000001.1"/>
</dbReference>
<reference evidence="2 3" key="1">
    <citation type="submission" date="2018-11" db="EMBL/GenBank/DDBJ databases">
        <title>Vibrio LJC006 sp. nov., isolated from seawater during the bloom of the enteromorpha.</title>
        <authorList>
            <person name="Liang J."/>
        </authorList>
    </citation>
    <scope>NUCLEOTIDE SEQUENCE [LARGE SCALE GENOMIC DNA]</scope>
    <source>
        <strain evidence="2 3">LJC006</strain>
    </source>
</reference>
<accession>A0A3N9TLM6</accession>
<evidence type="ECO:0000256" key="1">
    <source>
        <dbReference type="SAM" id="Phobius"/>
    </source>
</evidence>
<evidence type="ECO:0000313" key="2">
    <source>
        <dbReference type="EMBL" id="RQW64894.1"/>
    </source>
</evidence>
<feature type="transmembrane region" description="Helical" evidence="1">
    <location>
        <begin position="87"/>
        <end position="107"/>
    </location>
</feature>
<gene>
    <name evidence="2" type="ORF">EES38_02325</name>
</gene>
<keyword evidence="1" id="KW-0472">Membrane</keyword>
<dbReference type="Proteomes" id="UP000281112">
    <property type="component" value="Unassembled WGS sequence"/>
</dbReference>
<proteinExistence type="predicted"/>
<sequence>MAVVPKHNDRNKKYDPKDDLTLDQIHRFTKVANHVQHERDEQEVIDRLSGTTQEALEETIEQKEEEFVQQQIEQAKTHKKRRRSKKFAYASLALSLAILSVAIMMLFG</sequence>
<dbReference type="AlphaFoldDB" id="A0A3N9TLM6"/>
<protein>
    <submittedName>
        <fullName evidence="2">Uncharacterized protein</fullName>
    </submittedName>
</protein>
<comment type="caution">
    <text evidence="2">The sequence shown here is derived from an EMBL/GenBank/DDBJ whole genome shotgun (WGS) entry which is preliminary data.</text>
</comment>
<dbReference type="EMBL" id="RJVQ01000001">
    <property type="protein sequence ID" value="RQW64894.1"/>
    <property type="molecule type" value="Genomic_DNA"/>
</dbReference>
<evidence type="ECO:0000313" key="3">
    <source>
        <dbReference type="Proteomes" id="UP000281112"/>
    </source>
</evidence>
<name>A0A3N9TLM6_9VIBR</name>
<organism evidence="2 3">
    <name type="scientific">Vibrio viridaestus</name>
    <dbReference type="NCBI Taxonomy" id="2487322"/>
    <lineage>
        <taxon>Bacteria</taxon>
        <taxon>Pseudomonadati</taxon>
        <taxon>Pseudomonadota</taxon>
        <taxon>Gammaproteobacteria</taxon>
        <taxon>Vibrionales</taxon>
        <taxon>Vibrionaceae</taxon>
        <taxon>Vibrio</taxon>
    </lineage>
</organism>